<gene>
    <name evidence="5" type="ORF">PKOR_21080</name>
</gene>
<proteinExistence type="predicted"/>
<dbReference type="KEGG" id="pko:PKOR_21080"/>
<dbReference type="RefSeq" id="WP_046313319.1">
    <property type="nucleotide sequence ID" value="NZ_CBCSCY010000028.1"/>
</dbReference>
<accession>A0A0E3ZGS9</accession>
<dbReference type="NCBIfam" id="TIGR00370">
    <property type="entry name" value="5-oxoprolinase subunit PxpB"/>
    <property type="match status" value="1"/>
</dbReference>
<dbReference type="Gene3D" id="2.40.100.10">
    <property type="entry name" value="Cyclophilin-like"/>
    <property type="match status" value="1"/>
</dbReference>
<protein>
    <submittedName>
        <fullName evidence="5">Kinase inhibitor</fullName>
    </submittedName>
</protein>
<dbReference type="GO" id="GO:0016787">
    <property type="term" value="F:hydrolase activity"/>
    <property type="evidence" value="ECO:0007669"/>
    <property type="project" value="UniProtKB-KW"/>
</dbReference>
<reference evidence="5 6" key="1">
    <citation type="journal article" date="2015" name="Sci. Rep.">
        <title>Unraveling adaptation of Pontibacter korlensis to radiation and infertility in desert through complete genome and comparative transcriptomic analysis.</title>
        <authorList>
            <person name="Dai J."/>
            <person name="Dai W."/>
            <person name="Qiu C."/>
            <person name="Yang Z."/>
            <person name="Zhang Y."/>
            <person name="Zhou M."/>
            <person name="Zhang L."/>
            <person name="Fang C."/>
            <person name="Gao Q."/>
            <person name="Yang Q."/>
            <person name="Li X."/>
            <person name="Wang Z."/>
            <person name="Wang Z."/>
            <person name="Jia Z."/>
            <person name="Chen X."/>
        </authorList>
    </citation>
    <scope>NUCLEOTIDE SEQUENCE [LARGE SCALE GENOMIC DNA]</scope>
    <source>
        <strain evidence="5 6">X14-1T</strain>
    </source>
</reference>
<keyword evidence="3" id="KW-0067">ATP-binding</keyword>
<dbReference type="Proteomes" id="UP000033109">
    <property type="component" value="Chromosome"/>
</dbReference>
<evidence type="ECO:0000256" key="1">
    <source>
        <dbReference type="ARBA" id="ARBA00022741"/>
    </source>
</evidence>
<dbReference type="HOGENOM" id="CLU_020207_1_0_10"/>
<dbReference type="InterPro" id="IPR029000">
    <property type="entry name" value="Cyclophilin-like_dom_sf"/>
</dbReference>
<dbReference type="PANTHER" id="PTHR34698:SF2">
    <property type="entry name" value="5-OXOPROLINASE SUBUNIT B"/>
    <property type="match status" value="1"/>
</dbReference>
<evidence type="ECO:0000256" key="3">
    <source>
        <dbReference type="ARBA" id="ARBA00022840"/>
    </source>
</evidence>
<dbReference type="SUPFAM" id="SSF160467">
    <property type="entry name" value="PH0987 N-terminal domain-like"/>
    <property type="match status" value="1"/>
</dbReference>
<organism evidence="5 6">
    <name type="scientific">Pontibacter korlensis</name>
    <dbReference type="NCBI Taxonomy" id="400092"/>
    <lineage>
        <taxon>Bacteria</taxon>
        <taxon>Pseudomonadati</taxon>
        <taxon>Bacteroidota</taxon>
        <taxon>Cytophagia</taxon>
        <taxon>Cytophagales</taxon>
        <taxon>Hymenobacteraceae</taxon>
        <taxon>Pontibacter</taxon>
    </lineage>
</organism>
<sequence length="242" mass="26474">MPDITQNPPLLLCPLGDSAVELQLGDEIDIKTHHRLQAVAQVLEQHPFKGMVEFVPAFTTLTVYYDPWVLSQQGKLDAYSEVVRQLEVLVEQAEEINPEPAKVVEVPVVYGGTYGPDLQDVAAHNGLSSEEVIRIHSSGTYLVHMIGFAPGFPYLGGMDSRIATPRKANPRASIPTGSVGIAGAQTGVYPISTPGGWQLIGRTPLLLFNPNREEPSLLHAGDEVRFVPISEEQYLARKEEQV</sequence>
<evidence type="ECO:0000259" key="4">
    <source>
        <dbReference type="SMART" id="SM00796"/>
    </source>
</evidence>
<evidence type="ECO:0000313" key="6">
    <source>
        <dbReference type="Proteomes" id="UP000033109"/>
    </source>
</evidence>
<dbReference type="SUPFAM" id="SSF50891">
    <property type="entry name" value="Cyclophilin-like"/>
    <property type="match status" value="1"/>
</dbReference>
<dbReference type="InterPro" id="IPR003833">
    <property type="entry name" value="CT_C_D"/>
</dbReference>
<dbReference type="OrthoDB" id="9778567at2"/>
<feature type="domain" description="Carboxyltransferase" evidence="4">
    <location>
        <begin position="10"/>
        <end position="218"/>
    </location>
</feature>
<dbReference type="InterPro" id="IPR010016">
    <property type="entry name" value="PxpB"/>
</dbReference>
<keyword evidence="1" id="KW-0547">Nucleotide-binding</keyword>
<dbReference type="SMART" id="SM00796">
    <property type="entry name" value="AHS1"/>
    <property type="match status" value="1"/>
</dbReference>
<name>A0A0E3ZGS9_9BACT</name>
<keyword evidence="2" id="KW-0378">Hydrolase</keyword>
<dbReference type="Gene3D" id="3.30.1360.40">
    <property type="match status" value="1"/>
</dbReference>
<dbReference type="AlphaFoldDB" id="A0A0E3ZGS9"/>
<evidence type="ECO:0000313" key="5">
    <source>
        <dbReference type="EMBL" id="AKD05109.1"/>
    </source>
</evidence>
<dbReference type="Pfam" id="PF02682">
    <property type="entry name" value="CT_C_D"/>
    <property type="match status" value="1"/>
</dbReference>
<dbReference type="PATRIC" id="fig|400092.3.peg.4635"/>
<keyword evidence="6" id="KW-1185">Reference proteome</keyword>
<evidence type="ECO:0000256" key="2">
    <source>
        <dbReference type="ARBA" id="ARBA00022801"/>
    </source>
</evidence>
<dbReference type="STRING" id="400092.PKOR_21080"/>
<dbReference type="GO" id="GO:0005524">
    <property type="term" value="F:ATP binding"/>
    <property type="evidence" value="ECO:0007669"/>
    <property type="project" value="UniProtKB-KW"/>
</dbReference>
<dbReference type="EMBL" id="CP009621">
    <property type="protein sequence ID" value="AKD05109.1"/>
    <property type="molecule type" value="Genomic_DNA"/>
</dbReference>
<dbReference type="PANTHER" id="PTHR34698">
    <property type="entry name" value="5-OXOPROLINASE SUBUNIT B"/>
    <property type="match status" value="1"/>
</dbReference>